<comment type="caution">
    <text evidence="2">The sequence shown here is derived from an EMBL/GenBank/DDBJ whole genome shotgun (WGS) entry which is preliminary data.</text>
</comment>
<sequence>MSCDSGYCSDPSWLSVTEPQSEPDYQQSAWKEFSGIHRQDSEVDHNIASASRGLSVSTHGRVSYLWPVGTFDTLEQEIMEYFPFTDGRPVPLALSTPSNSIKLNEPLPSTPTKSSNPVNLNKPLPPLPAEALVTINEPVWTGEYSKDPAESQSYPPESFGQPVWAKGYPGSGYVPSFSLDSIGQPVWMNDHPDSESVSSHGVYKGTCTTSKGTSAQTFPFIGDEYEEYKDEEDFDTFVTSSLFTKTRLIDEPETSDGETFSPESLSIYSPSHFRHHRCSPKRAFQPTYNTELIPVKSVVSGTVSIIRQVPKIVQVAEISLPDVSVRLNRPSSGRKYFNIGKIIGKVRGNGFLRRKQD</sequence>
<evidence type="ECO:0000256" key="1">
    <source>
        <dbReference type="SAM" id="MobiDB-lite"/>
    </source>
</evidence>
<proteinExistence type="predicted"/>
<dbReference type="EMBL" id="JAAGWQ010000153">
    <property type="protein sequence ID" value="KAF5663005.1"/>
    <property type="molecule type" value="Genomic_DNA"/>
</dbReference>
<organism evidence="2 3">
    <name type="scientific">Fusarium heterosporum</name>
    <dbReference type="NCBI Taxonomy" id="42747"/>
    <lineage>
        <taxon>Eukaryota</taxon>
        <taxon>Fungi</taxon>
        <taxon>Dikarya</taxon>
        <taxon>Ascomycota</taxon>
        <taxon>Pezizomycotina</taxon>
        <taxon>Sordariomycetes</taxon>
        <taxon>Hypocreomycetidae</taxon>
        <taxon>Hypocreales</taxon>
        <taxon>Nectriaceae</taxon>
        <taxon>Fusarium</taxon>
        <taxon>Fusarium heterosporum species complex</taxon>
    </lineage>
</organism>
<protein>
    <submittedName>
        <fullName evidence="2">Uncharacterized protein</fullName>
    </submittedName>
</protein>
<keyword evidence="3" id="KW-1185">Reference proteome</keyword>
<dbReference type="AlphaFoldDB" id="A0A8H5WLH1"/>
<evidence type="ECO:0000313" key="3">
    <source>
        <dbReference type="Proteomes" id="UP000567885"/>
    </source>
</evidence>
<dbReference type="Proteomes" id="UP000567885">
    <property type="component" value="Unassembled WGS sequence"/>
</dbReference>
<reference evidence="2 3" key="1">
    <citation type="submission" date="2020-05" db="EMBL/GenBank/DDBJ databases">
        <title>Identification and distribution of gene clusters putatively required for synthesis of sphingolipid metabolism inhibitors in phylogenetically diverse species of the filamentous fungus Fusarium.</title>
        <authorList>
            <person name="Kim H.-S."/>
            <person name="Busman M."/>
            <person name="Brown D.W."/>
            <person name="Divon H."/>
            <person name="Uhlig S."/>
            <person name="Proctor R.H."/>
        </authorList>
    </citation>
    <scope>NUCLEOTIDE SEQUENCE [LARGE SCALE GENOMIC DNA]</scope>
    <source>
        <strain evidence="2 3">NRRL 20693</strain>
    </source>
</reference>
<feature type="compositionally biased region" description="Polar residues" evidence="1">
    <location>
        <begin position="12"/>
        <end position="21"/>
    </location>
</feature>
<feature type="region of interest" description="Disordered" evidence="1">
    <location>
        <begin position="1"/>
        <end position="21"/>
    </location>
</feature>
<name>A0A8H5WLH1_FUSHE</name>
<evidence type="ECO:0000313" key="2">
    <source>
        <dbReference type="EMBL" id="KAF5663005.1"/>
    </source>
</evidence>
<accession>A0A8H5WLH1</accession>
<gene>
    <name evidence="2" type="ORF">FHETE_7699</name>
</gene>